<organism evidence="2 3">
    <name type="scientific">Perkinsus olseni</name>
    <name type="common">Perkinsus atlanticus</name>
    <dbReference type="NCBI Taxonomy" id="32597"/>
    <lineage>
        <taxon>Eukaryota</taxon>
        <taxon>Sar</taxon>
        <taxon>Alveolata</taxon>
        <taxon>Perkinsozoa</taxon>
        <taxon>Perkinsea</taxon>
        <taxon>Perkinsida</taxon>
        <taxon>Perkinsidae</taxon>
        <taxon>Perkinsus</taxon>
    </lineage>
</organism>
<dbReference type="AlphaFoldDB" id="A0A7J6S0Z8"/>
<evidence type="ECO:0000256" key="1">
    <source>
        <dbReference type="SAM" id="MobiDB-lite"/>
    </source>
</evidence>
<reference evidence="2 3" key="1">
    <citation type="submission" date="2020-04" db="EMBL/GenBank/DDBJ databases">
        <title>Perkinsus olseni comparative genomics.</title>
        <authorList>
            <person name="Bogema D.R."/>
        </authorList>
    </citation>
    <scope>NUCLEOTIDE SEQUENCE [LARGE SCALE GENOMIC DNA]</scope>
    <source>
        <strain evidence="2 3">ATCC PRA-207</strain>
    </source>
</reference>
<comment type="caution">
    <text evidence="2">The sequence shown here is derived from an EMBL/GenBank/DDBJ whole genome shotgun (WGS) entry which is preliminary data.</text>
</comment>
<feature type="compositionally biased region" description="Polar residues" evidence="1">
    <location>
        <begin position="573"/>
        <end position="585"/>
    </location>
</feature>
<feature type="region of interest" description="Disordered" evidence="1">
    <location>
        <begin position="390"/>
        <end position="457"/>
    </location>
</feature>
<evidence type="ECO:0000313" key="2">
    <source>
        <dbReference type="EMBL" id="KAF4726637.1"/>
    </source>
</evidence>
<name>A0A7J6S0Z8_PEROL</name>
<keyword evidence="3" id="KW-1185">Reference proteome</keyword>
<gene>
    <name evidence="2" type="ORF">FOZ63_027484</name>
</gene>
<feature type="region of interest" description="Disordered" evidence="1">
    <location>
        <begin position="475"/>
        <end position="585"/>
    </location>
</feature>
<dbReference type="EMBL" id="JABANO010021543">
    <property type="protein sequence ID" value="KAF4726637.1"/>
    <property type="molecule type" value="Genomic_DNA"/>
</dbReference>
<feature type="compositionally biased region" description="Polar residues" evidence="1">
    <location>
        <begin position="539"/>
        <end position="551"/>
    </location>
</feature>
<dbReference type="Proteomes" id="UP000553632">
    <property type="component" value="Unassembled WGS sequence"/>
</dbReference>
<feature type="compositionally biased region" description="Polar residues" evidence="1">
    <location>
        <begin position="437"/>
        <end position="457"/>
    </location>
</feature>
<evidence type="ECO:0000313" key="3">
    <source>
        <dbReference type="Proteomes" id="UP000553632"/>
    </source>
</evidence>
<feature type="non-terminal residue" evidence="2">
    <location>
        <position position="585"/>
    </location>
</feature>
<proteinExistence type="predicted"/>
<accession>A0A7J6S0Z8</accession>
<feature type="compositionally biased region" description="Basic and acidic residues" evidence="1">
    <location>
        <begin position="495"/>
        <end position="506"/>
    </location>
</feature>
<protein>
    <submittedName>
        <fullName evidence="2">Uncharacterized protein</fullName>
    </submittedName>
</protein>
<sequence length="585" mass="64327">MPTPEEIHGQPLQAYELLLQPLGFTCRVFHAFTTATLKDSLFELALKDGLIRLYYTIEEKDGALNGRKLNVTASLQWGGMPDDLSKSQPSDCKATMREVLKYAWNYASGRFRPKEGGAVNESSVQQEFSWQLELDSNDKWISFGGKNSYAMPSSLGSDVLAKFAKKVVPEGNEPVELPLRRESLWYLEMEGKDLSMALNRDLTIHHIRLPGMSVPWQGMTTTITALTTLKRNHTQNKPRFPKGVFKLAVAGYLEAICSGSSRSHGEPSGSADRASPFLDEEIHRKCARNHETIPLAIKIFAPGALREEEPAIFEVPKTSPLAKSMDILELFARKHHHLLSLWCHAVVGDVFVHVCKVVGVLTPGKYNGLSIDIGAAILFHGIHAVAGLQSGIDSNNRKPPPPVPKKTRVYRRENQQSGDPPPKPFLPADFRLPVDLSTPTSEADTASPPSSPVSLNGVQVMNGQSEELMKKLKARKQKLTEQLGEDADEQSAQPTEREQPDERDGRALPLKQGRKPNWDDIEVSAEGVTPAIPSKKSSRSATNQLGLNTITAKPDATKPVPKPRVTKSPPSTPTEDSQSKNPAST</sequence>